<keyword evidence="1" id="KW-0175">Coiled coil</keyword>
<evidence type="ECO:0000313" key="3">
    <source>
        <dbReference type="Proteomes" id="UP000326251"/>
    </source>
</evidence>
<dbReference type="Proteomes" id="UP000326251">
    <property type="component" value="Unassembled WGS sequence"/>
</dbReference>
<dbReference type="RefSeq" id="WP_150335780.1">
    <property type="nucleotide sequence ID" value="NZ_RZUG01000015.1"/>
</dbReference>
<reference evidence="2 3" key="1">
    <citation type="journal article" date="2019" name="Syst. Appl. Microbiol.">
        <title>Characterization of Bifidobacterium species in feaces of the Egyptian fruit bat: Description of B. vespertilionis sp. nov. and B. rousetti sp. nov.</title>
        <authorList>
            <person name="Modesto M."/>
            <person name="Satti M."/>
            <person name="Watanabe K."/>
            <person name="Puglisi E."/>
            <person name="Morelli L."/>
            <person name="Huang C.-H."/>
            <person name="Liou J.-S."/>
            <person name="Miyashita M."/>
            <person name="Tamura T."/>
            <person name="Saito S."/>
            <person name="Mori K."/>
            <person name="Huang L."/>
            <person name="Sciavilla P."/>
            <person name="Sandri C."/>
            <person name="Spiezio C."/>
            <person name="Vitali F."/>
            <person name="Cavalieri D."/>
            <person name="Perpetuini G."/>
            <person name="Tofalo R."/>
            <person name="Bonetti A."/>
            <person name="Arita M."/>
            <person name="Mattarelli P."/>
        </authorList>
    </citation>
    <scope>NUCLEOTIDE SEQUENCE [LARGE SCALE GENOMIC DNA]</scope>
    <source>
        <strain evidence="2 3">RST19</strain>
    </source>
</reference>
<sequence length="437" mass="47237">MSNLANAHADYAENQQRQHNHHNFFRYVDAFNKKKSEFSSKVNEKLENADNFLGGKAVERFGALTILPSLLDKGWDLAVIPTGDGDNNFQSLGDMFSDLEPDQIKSFFDGLPDNPMFKPLKSDLFKGFIVQCAAGDHKPSELFSLKSCKDFVSESLISKDGVLHNLILGGAMAVNPLLGFGVMFATLAYNAGSALLSLRKTYVERKEAKGQKKELEENIARMNAATGHGYDSHLDGEAAAREFMDKLNGKKLSAEEIAGIRAYLEEKEANRVGQYISGDLDGKPAKELTGYRLAMGVAAGAAGAAALQFLMNHGGMQAAGESLPEVARDVSGVGRGGSSAVPGVVEVSGSASVRSIKSGLLAIAKEVQNYQGRLNTYEGEITKLGNALHSYTQGTNDSDISAALSQLYTARNNLRKVNQEYLHQVIQLAKEYATTQL</sequence>
<comment type="caution">
    <text evidence="2">The sequence shown here is derived from an EMBL/GenBank/DDBJ whole genome shotgun (WGS) entry which is preliminary data.</text>
</comment>
<gene>
    <name evidence="2" type="ORF">EMO92_07975</name>
</gene>
<dbReference type="EMBL" id="RZUG01000015">
    <property type="protein sequence ID" value="KAA8824844.1"/>
    <property type="molecule type" value="Genomic_DNA"/>
</dbReference>
<accession>A0A5J5E797</accession>
<name>A0A5J5E797_9BIFI</name>
<proteinExistence type="predicted"/>
<evidence type="ECO:0000256" key="1">
    <source>
        <dbReference type="SAM" id="Coils"/>
    </source>
</evidence>
<dbReference type="AlphaFoldDB" id="A0A5J5E797"/>
<evidence type="ECO:0000313" key="2">
    <source>
        <dbReference type="EMBL" id="KAA8824844.1"/>
    </source>
</evidence>
<organism evidence="2 3">
    <name type="scientific">Bifidobacterium reuteri</name>
    <dbReference type="NCBI Taxonomy" id="983706"/>
    <lineage>
        <taxon>Bacteria</taxon>
        <taxon>Bacillati</taxon>
        <taxon>Actinomycetota</taxon>
        <taxon>Actinomycetes</taxon>
        <taxon>Bifidobacteriales</taxon>
        <taxon>Bifidobacteriaceae</taxon>
        <taxon>Bifidobacterium</taxon>
    </lineage>
</organism>
<feature type="coiled-coil region" evidence="1">
    <location>
        <begin position="198"/>
        <end position="225"/>
    </location>
</feature>
<protein>
    <submittedName>
        <fullName evidence="2">Uncharacterized protein</fullName>
    </submittedName>
</protein>